<evidence type="ECO:0000313" key="5">
    <source>
        <dbReference type="EMBL" id="RFM31626.1"/>
    </source>
</evidence>
<dbReference type="InterPro" id="IPR023198">
    <property type="entry name" value="PGP-like_dom2"/>
</dbReference>
<dbReference type="Gene3D" id="3.40.50.1000">
    <property type="entry name" value="HAD superfamily/HAD-like"/>
    <property type="match status" value="1"/>
</dbReference>
<comment type="similarity">
    <text evidence="3">Belongs to the HAD-like hydrolase superfamily. CbbY/CbbZ/Gph/YieH family.</text>
</comment>
<protein>
    <recommendedName>
        <fullName evidence="4">phosphoglycolate phosphatase</fullName>
        <ecNumber evidence="4">3.1.3.18</ecNumber>
    </recommendedName>
</protein>
<evidence type="ECO:0000256" key="1">
    <source>
        <dbReference type="ARBA" id="ARBA00000830"/>
    </source>
</evidence>
<name>A0A3E1NUP5_9BACT</name>
<dbReference type="EC" id="3.1.3.18" evidence="4"/>
<dbReference type="EMBL" id="QTJV01000013">
    <property type="protein sequence ID" value="RFM31626.1"/>
    <property type="molecule type" value="Genomic_DNA"/>
</dbReference>
<dbReference type="InterPro" id="IPR050155">
    <property type="entry name" value="HAD-like_hydrolase_sf"/>
</dbReference>
<dbReference type="GO" id="GO:0008967">
    <property type="term" value="F:phosphoglycolate phosphatase activity"/>
    <property type="evidence" value="ECO:0007669"/>
    <property type="project" value="UniProtKB-EC"/>
</dbReference>
<comment type="pathway">
    <text evidence="2">Organic acid metabolism; glycolate biosynthesis; glycolate from 2-phosphoglycolate: step 1/1.</text>
</comment>
<dbReference type="Proteomes" id="UP000261174">
    <property type="component" value="Unassembled WGS sequence"/>
</dbReference>
<evidence type="ECO:0000256" key="4">
    <source>
        <dbReference type="ARBA" id="ARBA00013078"/>
    </source>
</evidence>
<keyword evidence="5" id="KW-0378">Hydrolase</keyword>
<comment type="caution">
    <text evidence="5">The sequence shown here is derived from an EMBL/GenBank/DDBJ whole genome shotgun (WGS) entry which is preliminary data.</text>
</comment>
<dbReference type="InterPro" id="IPR023214">
    <property type="entry name" value="HAD_sf"/>
</dbReference>
<dbReference type="Pfam" id="PF00702">
    <property type="entry name" value="Hydrolase"/>
    <property type="match status" value="1"/>
</dbReference>
<organism evidence="5 6">
    <name type="scientific">Chitinophaga silvisoli</name>
    <dbReference type="NCBI Taxonomy" id="2291814"/>
    <lineage>
        <taxon>Bacteria</taxon>
        <taxon>Pseudomonadati</taxon>
        <taxon>Bacteroidota</taxon>
        <taxon>Chitinophagia</taxon>
        <taxon>Chitinophagales</taxon>
        <taxon>Chitinophagaceae</taxon>
        <taxon>Chitinophaga</taxon>
    </lineage>
</organism>
<dbReference type="GO" id="GO:0006281">
    <property type="term" value="P:DNA repair"/>
    <property type="evidence" value="ECO:0007669"/>
    <property type="project" value="TreeGrafter"/>
</dbReference>
<accession>A0A3E1NUP5</accession>
<evidence type="ECO:0000313" key="6">
    <source>
        <dbReference type="Proteomes" id="UP000261174"/>
    </source>
</evidence>
<dbReference type="Gene3D" id="1.10.150.240">
    <property type="entry name" value="Putative phosphatase, domain 2"/>
    <property type="match status" value="1"/>
</dbReference>
<evidence type="ECO:0000256" key="2">
    <source>
        <dbReference type="ARBA" id="ARBA00004818"/>
    </source>
</evidence>
<dbReference type="SUPFAM" id="SSF56784">
    <property type="entry name" value="HAD-like"/>
    <property type="match status" value="1"/>
</dbReference>
<dbReference type="OrthoDB" id="9807630at2"/>
<dbReference type="PANTHER" id="PTHR43434:SF1">
    <property type="entry name" value="PHOSPHOGLYCOLATE PHOSPHATASE"/>
    <property type="match status" value="1"/>
</dbReference>
<dbReference type="PANTHER" id="PTHR43434">
    <property type="entry name" value="PHOSPHOGLYCOLATE PHOSPHATASE"/>
    <property type="match status" value="1"/>
</dbReference>
<gene>
    <name evidence="5" type="ORF">DXN04_28340</name>
</gene>
<dbReference type="InterPro" id="IPR036412">
    <property type="entry name" value="HAD-like_sf"/>
</dbReference>
<reference evidence="5 6" key="1">
    <citation type="submission" date="2018-08" db="EMBL/GenBank/DDBJ databases">
        <title>Chitinophaga sp. K20C18050901, a novel bacterium isolated from forest soil.</title>
        <authorList>
            <person name="Wang C."/>
        </authorList>
    </citation>
    <scope>NUCLEOTIDE SEQUENCE [LARGE SCALE GENOMIC DNA]</scope>
    <source>
        <strain evidence="5 6">K20C18050901</strain>
    </source>
</reference>
<keyword evidence="6" id="KW-1185">Reference proteome</keyword>
<dbReference type="AlphaFoldDB" id="A0A3E1NUP5"/>
<comment type="catalytic activity">
    <reaction evidence="1">
        <text>2-phosphoglycolate + H2O = glycolate + phosphate</text>
        <dbReference type="Rhea" id="RHEA:14369"/>
        <dbReference type="ChEBI" id="CHEBI:15377"/>
        <dbReference type="ChEBI" id="CHEBI:29805"/>
        <dbReference type="ChEBI" id="CHEBI:43474"/>
        <dbReference type="ChEBI" id="CHEBI:58033"/>
        <dbReference type="EC" id="3.1.3.18"/>
    </reaction>
</comment>
<evidence type="ECO:0000256" key="3">
    <source>
        <dbReference type="ARBA" id="ARBA00006171"/>
    </source>
</evidence>
<proteinExistence type="inferred from homology"/>
<dbReference type="RefSeq" id="WP_116856781.1">
    <property type="nucleotide sequence ID" value="NZ_QTJV01000013.1"/>
</dbReference>
<sequence length="227" mass="25612">MKYIIFDIDGTLTDTTAIDDHCYTRAIEDCFGFKDFETNYGYYQNTTDSGIIDQLCRERLGRTFTEAERDHFITHFCGLLLQAYQEDPGTIREIAKAGAVISTLCRQEHYSIGLATGGWRQSAHFKLQCAGIDVSACKASFAQDALARQDIIHATIRKMNEKNGLDTAPPGIVYVGDGVWDYLTTQQMGIGFIGIANRKLAHLEDIIRIDDYDQLYQHIGLYAEKMK</sequence>